<sequence>MKWHEDWCEYEPGDIKSMAENYFAWEESTKALDLRIDFERACKFVGCWGTFLKQGEIPHWWQIYRMCDYLNGKTK</sequence>
<dbReference type="EMBL" id="LAZR01003569">
    <property type="protein sequence ID" value="KKN16937.1"/>
    <property type="molecule type" value="Genomic_DNA"/>
</dbReference>
<name>A0A0F9NXW8_9ZZZZ</name>
<protein>
    <submittedName>
        <fullName evidence="1">Uncharacterized protein</fullName>
    </submittedName>
</protein>
<accession>A0A0F9NXW8</accession>
<comment type="caution">
    <text evidence="1">The sequence shown here is derived from an EMBL/GenBank/DDBJ whole genome shotgun (WGS) entry which is preliminary data.</text>
</comment>
<organism evidence="1">
    <name type="scientific">marine sediment metagenome</name>
    <dbReference type="NCBI Taxonomy" id="412755"/>
    <lineage>
        <taxon>unclassified sequences</taxon>
        <taxon>metagenomes</taxon>
        <taxon>ecological metagenomes</taxon>
    </lineage>
</organism>
<dbReference type="AlphaFoldDB" id="A0A0F9NXW8"/>
<gene>
    <name evidence="1" type="ORF">LCGC14_0970950</name>
</gene>
<proteinExistence type="predicted"/>
<reference evidence="1" key="1">
    <citation type="journal article" date="2015" name="Nature">
        <title>Complex archaea that bridge the gap between prokaryotes and eukaryotes.</title>
        <authorList>
            <person name="Spang A."/>
            <person name="Saw J.H."/>
            <person name="Jorgensen S.L."/>
            <person name="Zaremba-Niedzwiedzka K."/>
            <person name="Martijn J."/>
            <person name="Lind A.E."/>
            <person name="van Eijk R."/>
            <person name="Schleper C."/>
            <person name="Guy L."/>
            <person name="Ettema T.J."/>
        </authorList>
    </citation>
    <scope>NUCLEOTIDE SEQUENCE</scope>
</reference>
<evidence type="ECO:0000313" key="1">
    <source>
        <dbReference type="EMBL" id="KKN16937.1"/>
    </source>
</evidence>